<evidence type="ECO:0000313" key="1">
    <source>
        <dbReference type="EMBL" id="MBT1706332.1"/>
    </source>
</evidence>
<gene>
    <name evidence="1" type="ORF">KK060_23845</name>
</gene>
<sequence>MVTTHQYIKQFPIKKSSVKLILGTIHPHDHTKFLLPFFYGNEMTLWKILNSAFPNTFELTVEGIKNFLDERKIAISDTIIECTRKKPTALDEDLIPVKLNEELIPQIRDSNIKEVLFTSGFGKNNAFTLFYENILGLKITKEIKEARGVVLKDTRFGRPIQLTVLYSPSGTSNVGLSKSQGYLANAHKYVGLKTPVKQFKIDYFKEKFTSNG</sequence>
<keyword evidence="2" id="KW-1185">Reference proteome</keyword>
<protein>
    <recommendedName>
        <fullName evidence="3">G/U mismatch-specific uracil-DNA glycosylase</fullName>
    </recommendedName>
</protein>
<comment type="caution">
    <text evidence="1">The sequence shown here is derived from an EMBL/GenBank/DDBJ whole genome shotgun (WGS) entry which is preliminary data.</text>
</comment>
<proteinExistence type="predicted"/>
<dbReference type="InterPro" id="IPR036895">
    <property type="entry name" value="Uracil-DNA_glycosylase-like_sf"/>
</dbReference>
<evidence type="ECO:0008006" key="3">
    <source>
        <dbReference type="Google" id="ProtNLM"/>
    </source>
</evidence>
<accession>A0ABS5VY48</accession>
<reference evidence="1 2" key="1">
    <citation type="submission" date="2021-05" db="EMBL/GenBank/DDBJ databases">
        <title>A Polyphasic approach of four new species of the genus Ohtaekwangia: Ohtaekwangia histidinii sp. nov., Ohtaekwangia cretensis sp. nov., Ohtaekwangia indiensis sp. nov., Ohtaekwangia reichenbachii sp. nov. from diverse environment.</title>
        <authorList>
            <person name="Octaviana S."/>
        </authorList>
    </citation>
    <scope>NUCLEOTIDE SEQUENCE [LARGE SCALE GENOMIC DNA]</scope>
    <source>
        <strain evidence="1 2">PWU20</strain>
    </source>
</reference>
<evidence type="ECO:0000313" key="2">
    <source>
        <dbReference type="Proteomes" id="UP000772618"/>
    </source>
</evidence>
<dbReference type="Gene3D" id="3.40.470.10">
    <property type="entry name" value="Uracil-DNA glycosylase-like domain"/>
    <property type="match status" value="1"/>
</dbReference>
<name>A0ABS5VY48_9BACT</name>
<dbReference type="EMBL" id="JAHESD010000100">
    <property type="protein sequence ID" value="MBT1706332.1"/>
    <property type="molecule type" value="Genomic_DNA"/>
</dbReference>
<organism evidence="1 2">
    <name type="scientific">Chryseosolibacter indicus</name>
    <dbReference type="NCBI Taxonomy" id="2782351"/>
    <lineage>
        <taxon>Bacteria</taxon>
        <taxon>Pseudomonadati</taxon>
        <taxon>Bacteroidota</taxon>
        <taxon>Cytophagia</taxon>
        <taxon>Cytophagales</taxon>
        <taxon>Chryseotaleaceae</taxon>
        <taxon>Chryseosolibacter</taxon>
    </lineage>
</organism>
<dbReference type="Proteomes" id="UP000772618">
    <property type="component" value="Unassembled WGS sequence"/>
</dbReference>
<dbReference type="RefSeq" id="WP_254157567.1">
    <property type="nucleotide sequence ID" value="NZ_JAHESD010000100.1"/>
</dbReference>